<dbReference type="AlphaFoldDB" id="A0A0G4GE17"/>
<proteinExistence type="predicted"/>
<dbReference type="EMBL" id="CDMY01000633">
    <property type="protein sequence ID" value="CEM27233.1"/>
    <property type="molecule type" value="Genomic_DNA"/>
</dbReference>
<organism evidence="1 2">
    <name type="scientific">Vitrella brassicaformis (strain CCMP3155)</name>
    <dbReference type="NCBI Taxonomy" id="1169540"/>
    <lineage>
        <taxon>Eukaryota</taxon>
        <taxon>Sar</taxon>
        <taxon>Alveolata</taxon>
        <taxon>Colpodellida</taxon>
        <taxon>Vitrellaceae</taxon>
        <taxon>Vitrella</taxon>
    </lineage>
</organism>
<keyword evidence="2" id="KW-1185">Reference proteome</keyword>
<protein>
    <submittedName>
        <fullName evidence="1">Uncharacterized protein</fullName>
    </submittedName>
</protein>
<sequence length="220" mass="24294">MAAKALRADFFVAPQHFANALDTPSPAAIALAQSLTFPSATTVEVCEDNWEPEDDAEQPDAIVIDSMPHNAFPTASRLSIYSSKVRASGRRLLTKMPAVKRIDFRESTEEQAVGVLQAVGGERELECFEAWWVTGVGEGGLTWGDMAEQLPTIERLDVRVEVPDDLGDGDAAGEFGIACVKRLVEERTHGDTIEGLEGRYDIEWGWKYSRQQLILKRLDT</sequence>
<reference evidence="1 2" key="1">
    <citation type="submission" date="2014-11" db="EMBL/GenBank/DDBJ databases">
        <authorList>
            <person name="Zhu J."/>
            <person name="Qi W."/>
            <person name="Song R."/>
        </authorList>
    </citation>
    <scope>NUCLEOTIDE SEQUENCE [LARGE SCALE GENOMIC DNA]</scope>
</reference>
<dbReference type="Proteomes" id="UP000041254">
    <property type="component" value="Unassembled WGS sequence"/>
</dbReference>
<dbReference type="VEuPathDB" id="CryptoDB:Vbra_22227"/>
<evidence type="ECO:0000313" key="1">
    <source>
        <dbReference type="EMBL" id="CEM27233.1"/>
    </source>
</evidence>
<name>A0A0G4GE17_VITBC</name>
<accession>A0A0G4GE17</accession>
<evidence type="ECO:0000313" key="2">
    <source>
        <dbReference type="Proteomes" id="UP000041254"/>
    </source>
</evidence>
<dbReference type="PhylomeDB" id="A0A0G4GE17"/>
<gene>
    <name evidence="1" type="ORF">Vbra_22227</name>
</gene>
<dbReference type="InParanoid" id="A0A0G4GE17"/>